<comment type="caution">
    <text evidence="3">The sequence shown here is derived from an EMBL/GenBank/DDBJ whole genome shotgun (WGS) entry which is preliminary data.</text>
</comment>
<dbReference type="SUPFAM" id="SSF81383">
    <property type="entry name" value="F-box domain"/>
    <property type="match status" value="1"/>
</dbReference>
<reference evidence="3 4" key="1">
    <citation type="submission" date="2019-03" db="EMBL/GenBank/DDBJ databases">
        <title>First draft genome of Liparis tanakae, snailfish: a comprehensive survey of snailfish specific genes.</title>
        <authorList>
            <person name="Kim W."/>
            <person name="Song I."/>
            <person name="Jeong J.-H."/>
            <person name="Kim D."/>
            <person name="Kim S."/>
            <person name="Ryu S."/>
            <person name="Song J.Y."/>
            <person name="Lee S.K."/>
        </authorList>
    </citation>
    <scope>NUCLEOTIDE SEQUENCE [LARGE SCALE GENOMIC DNA]</scope>
    <source>
        <tissue evidence="3">Muscle</tissue>
    </source>
</reference>
<evidence type="ECO:0000313" key="4">
    <source>
        <dbReference type="Proteomes" id="UP000314294"/>
    </source>
</evidence>
<accession>A0A4Z2J5F1</accession>
<keyword evidence="4" id="KW-1185">Reference proteome</keyword>
<dbReference type="PANTHER" id="PTHR19872:SF7">
    <property type="entry name" value="F-BOX AND WD REPEAT DOMAIN CONTAINING PROTEIN 10B-RELATED"/>
    <property type="match status" value="1"/>
</dbReference>
<dbReference type="InterPro" id="IPR036047">
    <property type="entry name" value="F-box-like_dom_sf"/>
</dbReference>
<dbReference type="AlphaFoldDB" id="A0A4Z2J5F1"/>
<keyword evidence="2" id="KW-0677">Repeat</keyword>
<dbReference type="Gene3D" id="1.20.1280.50">
    <property type="match status" value="1"/>
</dbReference>
<dbReference type="OrthoDB" id="674604at2759"/>
<proteinExistence type="predicted"/>
<protein>
    <submittedName>
        <fullName evidence="3">F-box/WD repeat-containing protein 10</fullName>
    </submittedName>
</protein>
<sequence>MVVPGSSESLSGVSRHRDFICCLPVDLSKRVLGLLDGPSLRRCLRVSQWWKRLAKETVEEIKYRHQFQIEIEEMTKMWSSIKRVSPTYANIVEVPIPIEDDEKVDVEVQKVNESTLHL</sequence>
<dbReference type="InterPro" id="IPR051075">
    <property type="entry name" value="SCF_subunit_WD-repeat"/>
</dbReference>
<evidence type="ECO:0000256" key="2">
    <source>
        <dbReference type="ARBA" id="ARBA00022737"/>
    </source>
</evidence>
<evidence type="ECO:0000313" key="3">
    <source>
        <dbReference type="EMBL" id="TNN84878.1"/>
    </source>
</evidence>
<name>A0A4Z2J5F1_9TELE</name>
<dbReference type="PANTHER" id="PTHR19872">
    <property type="entry name" value="UBIQUITIN LIGASE SPECIFICITY FACTOR/HREP PROTEIN"/>
    <property type="match status" value="1"/>
</dbReference>
<organism evidence="3 4">
    <name type="scientific">Liparis tanakae</name>
    <name type="common">Tanaka's snailfish</name>
    <dbReference type="NCBI Taxonomy" id="230148"/>
    <lineage>
        <taxon>Eukaryota</taxon>
        <taxon>Metazoa</taxon>
        <taxon>Chordata</taxon>
        <taxon>Craniata</taxon>
        <taxon>Vertebrata</taxon>
        <taxon>Euteleostomi</taxon>
        <taxon>Actinopterygii</taxon>
        <taxon>Neopterygii</taxon>
        <taxon>Teleostei</taxon>
        <taxon>Neoteleostei</taxon>
        <taxon>Acanthomorphata</taxon>
        <taxon>Eupercaria</taxon>
        <taxon>Perciformes</taxon>
        <taxon>Cottioidei</taxon>
        <taxon>Cottales</taxon>
        <taxon>Liparidae</taxon>
        <taxon>Liparis</taxon>
    </lineage>
</organism>
<evidence type="ECO:0000256" key="1">
    <source>
        <dbReference type="ARBA" id="ARBA00022574"/>
    </source>
</evidence>
<dbReference type="EMBL" id="SRLO01000024">
    <property type="protein sequence ID" value="TNN84878.1"/>
    <property type="molecule type" value="Genomic_DNA"/>
</dbReference>
<gene>
    <name evidence="3" type="primary">Fbxw10</name>
    <name evidence="3" type="ORF">EYF80_004923</name>
</gene>
<keyword evidence="1" id="KW-0853">WD repeat</keyword>
<dbReference type="Proteomes" id="UP000314294">
    <property type="component" value="Unassembled WGS sequence"/>
</dbReference>